<dbReference type="GO" id="GO:0000149">
    <property type="term" value="F:SNARE binding"/>
    <property type="evidence" value="ECO:0007669"/>
    <property type="project" value="TreeGrafter"/>
</dbReference>
<dbReference type="InterPro" id="IPR045242">
    <property type="entry name" value="Syntaxin"/>
</dbReference>
<protein>
    <recommendedName>
        <fullName evidence="11">Syntaxin-8</fullName>
    </recommendedName>
</protein>
<evidence type="ECO:0000256" key="11">
    <source>
        <dbReference type="ARBA" id="ARBA00072662"/>
    </source>
</evidence>
<reference evidence="14 15" key="1">
    <citation type="journal article" date="2020" name="Nature">
        <title>Six reference-quality genomes reveal evolution of bat adaptations.</title>
        <authorList>
            <person name="Jebb D."/>
            <person name="Huang Z."/>
            <person name="Pippel M."/>
            <person name="Hughes G.M."/>
            <person name="Lavrichenko K."/>
            <person name="Devanna P."/>
            <person name="Winkler S."/>
            <person name="Jermiin L.S."/>
            <person name="Skirmuntt E.C."/>
            <person name="Katzourakis A."/>
            <person name="Burkitt-Gray L."/>
            <person name="Ray D.A."/>
            <person name="Sullivan K.A.M."/>
            <person name="Roscito J.G."/>
            <person name="Kirilenko B.M."/>
            <person name="Davalos L.M."/>
            <person name="Corthals A.P."/>
            <person name="Power M.L."/>
            <person name="Jones G."/>
            <person name="Ransome R.D."/>
            <person name="Dechmann D.K.N."/>
            <person name="Locatelli A.G."/>
            <person name="Puechmaille S.J."/>
            <person name="Fedrigo O."/>
            <person name="Jarvis E.D."/>
            <person name="Hiller M."/>
            <person name="Vernes S.C."/>
            <person name="Myers E.W."/>
            <person name="Teeling E.C."/>
        </authorList>
    </citation>
    <scope>NUCLEOTIDE SEQUENCE [LARGE SCALE GENOMIC DNA]</scope>
    <source>
        <strain evidence="14">MRouAeg1</strain>
        <tissue evidence="14">Muscle</tissue>
    </source>
</reference>
<evidence type="ECO:0000259" key="13">
    <source>
        <dbReference type="PROSITE" id="PS50192"/>
    </source>
</evidence>
<accession>A0A7J8GI13</accession>
<keyword evidence="4" id="KW-0597">Phosphoprotein</keyword>
<comment type="subcellular location">
    <subcellularLocation>
        <location evidence="1">Membrane</location>
        <topology evidence="1">Single-pass type IV membrane protein</topology>
    </subcellularLocation>
</comment>
<dbReference type="EMBL" id="JACASE010000006">
    <property type="protein sequence ID" value="KAF6459152.1"/>
    <property type="molecule type" value="Genomic_DNA"/>
</dbReference>
<name>A0A7J8GI13_ROUAE</name>
<organism evidence="14 15">
    <name type="scientific">Rousettus aegyptiacus</name>
    <name type="common">Egyptian fruit bat</name>
    <name type="synonym">Pteropus aegyptiacus</name>
    <dbReference type="NCBI Taxonomy" id="9407"/>
    <lineage>
        <taxon>Eukaryota</taxon>
        <taxon>Metazoa</taxon>
        <taxon>Chordata</taxon>
        <taxon>Craniata</taxon>
        <taxon>Vertebrata</taxon>
        <taxon>Euteleostomi</taxon>
        <taxon>Mammalia</taxon>
        <taxon>Eutheria</taxon>
        <taxon>Laurasiatheria</taxon>
        <taxon>Chiroptera</taxon>
        <taxon>Yinpterochiroptera</taxon>
        <taxon>Pteropodoidea</taxon>
        <taxon>Pteropodidae</taxon>
        <taxon>Rousettinae</taxon>
        <taxon>Rousettus</taxon>
    </lineage>
</organism>
<evidence type="ECO:0000256" key="6">
    <source>
        <dbReference type="ARBA" id="ARBA00022843"/>
    </source>
</evidence>
<comment type="similarity">
    <text evidence="2">Belongs to the syntaxin family.</text>
</comment>
<evidence type="ECO:0000313" key="15">
    <source>
        <dbReference type="Proteomes" id="UP000593571"/>
    </source>
</evidence>
<dbReference type="AlphaFoldDB" id="A0A7J8GI13"/>
<evidence type="ECO:0000256" key="7">
    <source>
        <dbReference type="ARBA" id="ARBA00022989"/>
    </source>
</evidence>
<keyword evidence="8 12" id="KW-0175">Coiled coil</keyword>
<dbReference type="GO" id="GO:0005770">
    <property type="term" value="C:late endosome"/>
    <property type="evidence" value="ECO:0007669"/>
    <property type="project" value="UniProtKB-ARBA"/>
</dbReference>
<dbReference type="InterPro" id="IPR041875">
    <property type="entry name" value="Syntaxin-8_SNARE"/>
</dbReference>
<proteinExistence type="inferred from homology"/>
<dbReference type="GO" id="GO:0006906">
    <property type="term" value="P:vesicle fusion"/>
    <property type="evidence" value="ECO:0007669"/>
    <property type="project" value="TreeGrafter"/>
</dbReference>
<evidence type="ECO:0000256" key="4">
    <source>
        <dbReference type="ARBA" id="ARBA00022553"/>
    </source>
</evidence>
<evidence type="ECO:0000313" key="14">
    <source>
        <dbReference type="EMBL" id="KAF6459152.1"/>
    </source>
</evidence>
<dbReference type="FunFam" id="1.20.5.110:FF:000036">
    <property type="entry name" value="Putative Syntaxin-8"/>
    <property type="match status" value="1"/>
</dbReference>
<sequence length="279" mass="31801">MAPDPWFSTYDSTCQIAQEIAEKIQQRNQYERNGENTTKLTVTIRALLQNLKEKIALLKDLLLRAVSTHQITQLEGDRRQNLLDDLVTRERLLLASFKNEGAEPDLIRSSLMTGGAKRGIPNPWLFEESEETRGLGFDEIRQQQQKIIQEQDAGLDALSSIISRQKQMGQEIGNELDEQNEIIDDLANLVENTDEKLRTETRRVNMVDRKSTSCAVTSLTAPSIPRAPESFSISPLRSSGWNILQSDKEDNQKRVSSILTLSCKDFYPDYSCRHYGIWI</sequence>
<dbReference type="SMART" id="SM00397">
    <property type="entry name" value="t_SNARE"/>
    <property type="match status" value="1"/>
</dbReference>
<dbReference type="InterPro" id="IPR000727">
    <property type="entry name" value="T_SNARE_dom"/>
</dbReference>
<evidence type="ECO:0000256" key="3">
    <source>
        <dbReference type="ARBA" id="ARBA00022448"/>
    </source>
</evidence>
<keyword evidence="3" id="KW-0813">Transport</keyword>
<dbReference type="GO" id="GO:0031201">
    <property type="term" value="C:SNARE complex"/>
    <property type="evidence" value="ECO:0007669"/>
    <property type="project" value="TreeGrafter"/>
</dbReference>
<dbReference type="PROSITE" id="PS50192">
    <property type="entry name" value="T_SNARE"/>
    <property type="match status" value="1"/>
</dbReference>
<evidence type="ECO:0000256" key="1">
    <source>
        <dbReference type="ARBA" id="ARBA00004211"/>
    </source>
</evidence>
<comment type="caution">
    <text evidence="14">The sequence shown here is derived from an EMBL/GenBank/DDBJ whole genome shotgun (WGS) entry which is preliminary data.</text>
</comment>
<dbReference type="Proteomes" id="UP000593571">
    <property type="component" value="Unassembled WGS sequence"/>
</dbReference>
<dbReference type="GO" id="GO:0006886">
    <property type="term" value="P:intracellular protein transport"/>
    <property type="evidence" value="ECO:0007669"/>
    <property type="project" value="TreeGrafter"/>
</dbReference>
<evidence type="ECO:0000256" key="2">
    <source>
        <dbReference type="ARBA" id="ARBA00009063"/>
    </source>
</evidence>
<evidence type="ECO:0000256" key="5">
    <source>
        <dbReference type="ARBA" id="ARBA00022692"/>
    </source>
</evidence>
<dbReference type="CDD" id="cd15852">
    <property type="entry name" value="SNARE_Syntaxin8"/>
    <property type="match status" value="1"/>
</dbReference>
<feature type="domain" description="T-SNARE coiled-coil homology" evidence="13">
    <location>
        <begin position="145"/>
        <end position="207"/>
    </location>
</feature>
<dbReference type="Gene3D" id="1.20.5.110">
    <property type="match status" value="1"/>
</dbReference>
<dbReference type="PANTHER" id="PTHR19957:SF124">
    <property type="entry name" value="SYNTAXIN-8"/>
    <property type="match status" value="1"/>
</dbReference>
<keyword evidence="7" id="KW-1133">Transmembrane helix</keyword>
<gene>
    <name evidence="14" type="ORF">HJG63_018673</name>
</gene>
<feature type="coiled-coil region" evidence="12">
    <location>
        <begin position="176"/>
        <end position="203"/>
    </location>
</feature>
<evidence type="ECO:0000256" key="10">
    <source>
        <dbReference type="ARBA" id="ARBA00055629"/>
    </source>
</evidence>
<evidence type="ECO:0000256" key="8">
    <source>
        <dbReference type="ARBA" id="ARBA00023054"/>
    </source>
</evidence>
<dbReference type="SUPFAM" id="SSF58038">
    <property type="entry name" value="SNARE fusion complex"/>
    <property type="match status" value="1"/>
</dbReference>
<keyword evidence="5" id="KW-0812">Transmembrane</keyword>
<keyword evidence="6" id="KW-0832">Ubl conjugation</keyword>
<comment type="function">
    <text evidence="10">Vesicle trafficking protein that functions in the early secretory pathway, possibly by mediating retrograde transport from cis-Golgi membranes to the ER.</text>
</comment>
<dbReference type="PANTHER" id="PTHR19957">
    <property type="entry name" value="SYNTAXIN"/>
    <property type="match status" value="1"/>
</dbReference>
<keyword evidence="15" id="KW-1185">Reference proteome</keyword>
<evidence type="ECO:0000256" key="9">
    <source>
        <dbReference type="ARBA" id="ARBA00023136"/>
    </source>
</evidence>
<evidence type="ECO:0000256" key="12">
    <source>
        <dbReference type="SAM" id="Coils"/>
    </source>
</evidence>
<dbReference type="GO" id="GO:0005484">
    <property type="term" value="F:SNAP receptor activity"/>
    <property type="evidence" value="ECO:0007669"/>
    <property type="project" value="TreeGrafter"/>
</dbReference>
<dbReference type="GO" id="GO:0048278">
    <property type="term" value="P:vesicle docking"/>
    <property type="evidence" value="ECO:0007669"/>
    <property type="project" value="TreeGrafter"/>
</dbReference>
<keyword evidence="9" id="KW-0472">Membrane</keyword>